<feature type="region of interest" description="Disordered" evidence="2">
    <location>
        <begin position="1164"/>
        <end position="1299"/>
    </location>
</feature>
<feature type="compositionally biased region" description="Low complexity" evidence="2">
    <location>
        <begin position="924"/>
        <end position="959"/>
    </location>
</feature>
<feature type="compositionally biased region" description="Polar residues" evidence="2">
    <location>
        <begin position="1223"/>
        <end position="1233"/>
    </location>
</feature>
<dbReference type="Proteomes" id="UP000594260">
    <property type="component" value="Unplaced"/>
</dbReference>
<sequence length="1762" mass="183254">MAFRCMLSGLNYRTSPSSAVISRSAAAAAPRSVAAAVTAAAVVGLSSAPTPSEGLSRCGRVACSSDSIQCSASHSVPVTASENNTVVGSSRTTSAIVYPLPPVQNAQPASIVAVNKLQKSPVSNQQPGSAGIAGSITALEQRKQLQLQQQQQRQLHQLKRSTACCTVRQQQQQQQQQKFVVVAATRGDRAVAIDTKLNGLRRVVCSSTSHRRLPGGQGGGQGGAPARVVPPNATGGEPLDGAASPTSQPTPGSAAVAGTVPLSQRGFQQQTIAPLSHGARHVVTGSGVVAMGSVTAPACLRVPMSGPGREKTRLSGSEQPSNGLLRLAAAPHQGSSVQAIVQGSGGVSGGATAAVAASAGTVGVGIGVTSTGGVSVVSAGAGTTFSLAATAAQGAVISNGIVAEKTGTAATAALVASKGFQLLNGSSAIATNRSLPTAAPASVTATTSTTKAIPSSAAAKPSALSTTHVTTLTPTTPTPATGKIAIVQTTAGSNSISRGGTPADATARGGPSATVSVNFQPEVSLSHSSSLSSSVSFSLKTEAAPSTTTQQATTVAVATTSPSAPTQTKCQTASTLSQRSVNVTSTAEATNASDSIAAICSSLASSSTLASSSPAPSCWSSSVRNAVTTAAMSTAPVSTNGGILPTVVGSARVVSSNNLSRSSAIVPSAMAGTTSTSVSTRLDHRTTSKSKDEGVGPSPAGSSGAIADETDRRVTEECAALQRRLDQLRRRHHQLSQRVHRVQTKSGVEVAYSELKEVVARGQEIFRMPCLMSKSGQLAAQMAQKEEKAGTNVGRHLSEQDRSRVTRRCGIHSAVISISEKLCDSSATESSSEEEDMPTKVDFFNGKQKLTPFRYATRDASAAPRHPAWRWAAQRAAMGARWTWLQAQVSELEYRIRQQHELCRQLRTSKQPCLQYSRQHSSHESSSSSAAVAAGSASASSSPSPQLSAGTATSTTLTSEGQCARSVPLNDNFRKRRLVLAQRVSSQAAESVPMDALQPSCDCAAFYPRLELCVRCSLLHAQSRRERLELCEEQRPVQLHSGVGSGGAGNVGGASGSAHSLPHGSHHVGLASAAAHEAQLARQLLSTPSGERQSEGSRLAGYDEPFHGVLSGREDVSLSMHYESLLRAGYSSVLYKNAYAPSHTGSGGTAEAIVEAVAAGRRKESALREDGANTGSGQAGGLTSGASSAGASKGDETSPSAPKRKRHSSHAASRANKNERKSTGASGNTTRPTATEPPVSKKRRSDRSRLASLASVARRSNSVDSQELADEETITDTNAERNNSHPNRPRKTSYVSQQESSYDIDNIIPYGMMSCTRLVERLKYKEILTPKWRLVHIPPEESSAIKVGGGAVMSPLPERTNDHAASAPTSNRSETNSSRSAHEGEQSAGNRHKDGRIGVESGELAYDGGDDDDVVDVEDISDAALQVRHARQEALERERFSAYLKPKLSHQGGPSSSATSVSAGANSRRARTDSSTENNNGSSTGGGSRSKEFSSSGASSKVKELDESATPGGSDRGLLTPAAGGKVKEDTVSNSHSTKAKRQHRSLSQDWTMLQSSSAPTPYAPRQFPLSDADWERMQNENSVQSDDEMQTATGGDKDDKTDSSLQDGAVFADDKEDVELQPPVQAENNKRTHDSTGRHGRQKHQRLVSNLRTGGTPEGLTPVASPDTRGGVKKQSTGELDLGAIQAFELSKVRKQLDSQKLAPRTRSSPVIGGNDVAGKVDTGNPPLPRWLDNDKSPDPDLLEELANAEWSTEEDVVQSD</sequence>
<feature type="coiled-coil region" evidence="1">
    <location>
        <begin position="711"/>
        <end position="745"/>
    </location>
</feature>
<reference evidence="3" key="1">
    <citation type="submission" date="2021-01" db="UniProtKB">
        <authorList>
            <consortium name="EnsemblMetazoa"/>
        </authorList>
    </citation>
    <scope>IDENTIFICATION</scope>
</reference>
<proteinExistence type="predicted"/>
<feature type="region of interest" description="Disordered" evidence="2">
    <location>
        <begin position="1348"/>
        <end position="1415"/>
    </location>
</feature>
<feature type="compositionally biased region" description="Polar residues" evidence="2">
    <location>
        <begin position="1546"/>
        <end position="1560"/>
    </location>
</feature>
<feature type="region of interest" description="Disordered" evidence="2">
    <location>
        <begin position="1696"/>
        <end position="1742"/>
    </location>
</feature>
<feature type="region of interest" description="Disordered" evidence="2">
    <location>
        <begin position="446"/>
        <end position="513"/>
    </location>
</feature>
<feature type="compositionally biased region" description="Low complexity" evidence="2">
    <location>
        <begin position="1473"/>
        <end position="1482"/>
    </location>
</feature>
<evidence type="ECO:0008006" key="5">
    <source>
        <dbReference type="Google" id="ProtNLM"/>
    </source>
</evidence>
<dbReference type="RefSeq" id="XP_022667397.1">
    <property type="nucleotide sequence ID" value="XM_022811662.1"/>
</dbReference>
<feature type="region of interest" description="Disordered" evidence="2">
    <location>
        <begin position="1446"/>
        <end position="1679"/>
    </location>
</feature>
<feature type="compositionally biased region" description="Basic and acidic residues" evidence="2">
    <location>
        <begin position="1380"/>
        <end position="1397"/>
    </location>
</feature>
<feature type="compositionally biased region" description="Basic and acidic residues" evidence="2">
    <location>
        <begin position="681"/>
        <end position="694"/>
    </location>
</feature>
<feature type="compositionally biased region" description="Low complexity" evidence="2">
    <location>
        <begin position="1369"/>
        <end position="1379"/>
    </location>
</feature>
<dbReference type="GO" id="GO:0035035">
    <property type="term" value="F:histone acetyltransferase binding"/>
    <property type="evidence" value="ECO:0007669"/>
    <property type="project" value="TreeGrafter"/>
</dbReference>
<dbReference type="InterPro" id="IPR026180">
    <property type="entry name" value="NSL1"/>
</dbReference>
<dbReference type="RefSeq" id="XP_022667398.1">
    <property type="nucleotide sequence ID" value="XM_022811663.1"/>
</dbReference>
<dbReference type="EnsemblMetazoa" id="XM_022811663">
    <property type="protein sequence ID" value="XP_022667398"/>
    <property type="gene ID" value="LOC111252958"/>
</dbReference>
<feature type="compositionally biased region" description="Polar residues" evidence="2">
    <location>
        <begin position="671"/>
        <end position="680"/>
    </location>
</feature>
<feature type="compositionally biased region" description="Low complexity" evidence="2">
    <location>
        <begin position="1250"/>
        <end position="1260"/>
    </location>
</feature>
<evidence type="ECO:0000256" key="1">
    <source>
        <dbReference type="SAM" id="Coils"/>
    </source>
</evidence>
<feature type="compositionally biased region" description="Low complexity" evidence="2">
    <location>
        <begin position="696"/>
        <end position="705"/>
    </location>
</feature>
<feature type="region of interest" description="Disordered" evidence="2">
    <location>
        <begin position="1041"/>
        <end position="1066"/>
    </location>
</feature>
<feature type="region of interest" description="Disordered" evidence="2">
    <location>
        <begin position="669"/>
        <end position="711"/>
    </location>
</feature>
<organism evidence="3 4">
    <name type="scientific">Varroa destructor</name>
    <name type="common">Honeybee mite</name>
    <dbReference type="NCBI Taxonomy" id="109461"/>
    <lineage>
        <taxon>Eukaryota</taxon>
        <taxon>Metazoa</taxon>
        <taxon>Ecdysozoa</taxon>
        <taxon>Arthropoda</taxon>
        <taxon>Chelicerata</taxon>
        <taxon>Arachnida</taxon>
        <taxon>Acari</taxon>
        <taxon>Parasitiformes</taxon>
        <taxon>Mesostigmata</taxon>
        <taxon>Gamasina</taxon>
        <taxon>Dermanyssoidea</taxon>
        <taxon>Varroidae</taxon>
        <taxon>Varroa</taxon>
    </lineage>
</organism>
<name>A0A7M7KIC1_VARDE</name>
<feature type="region of interest" description="Disordered" evidence="2">
    <location>
        <begin position="208"/>
        <end position="257"/>
    </location>
</feature>
<dbReference type="EnsemblMetazoa" id="XM_022811662">
    <property type="protein sequence ID" value="XP_022667397"/>
    <property type="gene ID" value="LOC111252958"/>
</dbReference>
<dbReference type="OrthoDB" id="6516773at2759"/>
<evidence type="ECO:0000313" key="3">
    <source>
        <dbReference type="EnsemblMetazoa" id="XP_022667398"/>
    </source>
</evidence>
<feature type="compositionally biased region" description="Basic and acidic residues" evidence="2">
    <location>
        <begin position="1629"/>
        <end position="1638"/>
    </location>
</feature>
<feature type="region of interest" description="Disordered" evidence="2">
    <location>
        <begin position="1085"/>
        <end position="1105"/>
    </location>
</feature>
<dbReference type="InParanoid" id="A0A7M7KIC1"/>
<dbReference type="GeneID" id="111252958"/>
<feature type="compositionally biased region" description="Gly residues" evidence="2">
    <location>
        <begin position="1043"/>
        <end position="1055"/>
    </location>
</feature>
<keyword evidence="1" id="KW-0175">Coiled coil</keyword>
<evidence type="ECO:0000313" key="4">
    <source>
        <dbReference type="Proteomes" id="UP000594260"/>
    </source>
</evidence>
<evidence type="ECO:0000256" key="2">
    <source>
        <dbReference type="SAM" id="MobiDB-lite"/>
    </source>
</evidence>
<dbReference type="KEGG" id="vde:111252958"/>
<dbReference type="PANTHER" id="PTHR22443">
    <property type="entry name" value="NON-SPECIFIC LETHAL 1, ISOFORM M"/>
    <property type="match status" value="1"/>
</dbReference>
<keyword evidence="4" id="KW-1185">Reference proteome</keyword>
<dbReference type="GO" id="GO:0044545">
    <property type="term" value="C:NSL complex"/>
    <property type="evidence" value="ECO:0007669"/>
    <property type="project" value="TreeGrafter"/>
</dbReference>
<accession>A0A7M7KIC1</accession>
<feature type="region of interest" description="Disordered" evidence="2">
    <location>
        <begin position="914"/>
        <end position="963"/>
    </location>
</feature>
<feature type="compositionally biased region" description="Low complexity" evidence="2">
    <location>
        <begin position="446"/>
        <end position="481"/>
    </location>
</feature>
<dbReference type="PANTHER" id="PTHR22443:SF18">
    <property type="entry name" value="NON-SPECIFIC LETHAL 1, ISOFORM M"/>
    <property type="match status" value="1"/>
</dbReference>
<feature type="compositionally biased region" description="Polar residues" evidence="2">
    <location>
        <begin position="1452"/>
        <end position="1465"/>
    </location>
</feature>
<feature type="compositionally biased region" description="Polar residues" evidence="2">
    <location>
        <begin position="487"/>
        <end position="498"/>
    </location>
</feature>
<protein>
    <recommendedName>
        <fullName evidence="5">PEHE domain-containing protein</fullName>
    </recommendedName>
</protein>
<dbReference type="OMA" id="YRDMSHR"/>